<reference evidence="2" key="1">
    <citation type="submission" date="2014-09" db="EMBL/GenBank/DDBJ databases">
        <authorList>
            <person name="Magalhaes I.L.F."/>
            <person name="Oliveira U."/>
            <person name="Santos F.R."/>
            <person name="Vidigal T.H.D.A."/>
            <person name="Brescovit A.D."/>
            <person name="Santos A.J."/>
        </authorList>
    </citation>
    <scope>NUCLEOTIDE SEQUENCE</scope>
    <source>
        <tissue evidence="2">Shoot tissue taken approximately 20 cm above the soil surface</tissue>
    </source>
</reference>
<evidence type="ECO:0000313" key="2">
    <source>
        <dbReference type="EMBL" id="JAD65497.1"/>
    </source>
</evidence>
<dbReference type="AlphaFoldDB" id="A0A0A9C1U7"/>
<keyword evidence="1" id="KW-1133">Transmembrane helix</keyword>
<evidence type="ECO:0000256" key="1">
    <source>
        <dbReference type="SAM" id="Phobius"/>
    </source>
</evidence>
<reference evidence="2" key="2">
    <citation type="journal article" date="2015" name="Data Brief">
        <title>Shoot transcriptome of the giant reed, Arundo donax.</title>
        <authorList>
            <person name="Barrero R.A."/>
            <person name="Guerrero F.D."/>
            <person name="Moolhuijzen P."/>
            <person name="Goolsby J.A."/>
            <person name="Tidwell J."/>
            <person name="Bellgard S.E."/>
            <person name="Bellgard M.I."/>
        </authorList>
    </citation>
    <scope>NUCLEOTIDE SEQUENCE</scope>
    <source>
        <tissue evidence="2">Shoot tissue taken approximately 20 cm above the soil surface</tissue>
    </source>
</reference>
<proteinExistence type="predicted"/>
<keyword evidence="1" id="KW-0812">Transmembrane</keyword>
<sequence>MSNQSPIYPVRFVAICLLPAGALIPVSFFFELEYQFLLTQYSSRFHCRESTSF</sequence>
<protein>
    <submittedName>
        <fullName evidence="2">Uncharacterized protein</fullName>
    </submittedName>
</protein>
<organism evidence="2">
    <name type="scientific">Arundo donax</name>
    <name type="common">Giant reed</name>
    <name type="synonym">Donax arundinaceus</name>
    <dbReference type="NCBI Taxonomy" id="35708"/>
    <lineage>
        <taxon>Eukaryota</taxon>
        <taxon>Viridiplantae</taxon>
        <taxon>Streptophyta</taxon>
        <taxon>Embryophyta</taxon>
        <taxon>Tracheophyta</taxon>
        <taxon>Spermatophyta</taxon>
        <taxon>Magnoliopsida</taxon>
        <taxon>Liliopsida</taxon>
        <taxon>Poales</taxon>
        <taxon>Poaceae</taxon>
        <taxon>PACMAD clade</taxon>
        <taxon>Arundinoideae</taxon>
        <taxon>Arundineae</taxon>
        <taxon>Arundo</taxon>
    </lineage>
</organism>
<keyword evidence="1" id="KW-0472">Membrane</keyword>
<dbReference type="EMBL" id="GBRH01232398">
    <property type="protein sequence ID" value="JAD65497.1"/>
    <property type="molecule type" value="Transcribed_RNA"/>
</dbReference>
<accession>A0A0A9C1U7</accession>
<name>A0A0A9C1U7_ARUDO</name>
<feature type="transmembrane region" description="Helical" evidence="1">
    <location>
        <begin position="12"/>
        <end position="30"/>
    </location>
</feature>